<evidence type="ECO:0000256" key="1">
    <source>
        <dbReference type="SAM" id="MobiDB-lite"/>
    </source>
</evidence>
<dbReference type="EMBL" id="ML213595">
    <property type="protein sequence ID" value="TFK41140.1"/>
    <property type="molecule type" value="Genomic_DNA"/>
</dbReference>
<reference evidence="2 3" key="1">
    <citation type="journal article" date="2019" name="Nat. Ecol. Evol.">
        <title>Megaphylogeny resolves global patterns of mushroom evolution.</title>
        <authorList>
            <person name="Varga T."/>
            <person name="Krizsan K."/>
            <person name="Foldi C."/>
            <person name="Dima B."/>
            <person name="Sanchez-Garcia M."/>
            <person name="Sanchez-Ramirez S."/>
            <person name="Szollosi G.J."/>
            <person name="Szarkandi J.G."/>
            <person name="Papp V."/>
            <person name="Albert L."/>
            <person name="Andreopoulos W."/>
            <person name="Angelini C."/>
            <person name="Antonin V."/>
            <person name="Barry K.W."/>
            <person name="Bougher N.L."/>
            <person name="Buchanan P."/>
            <person name="Buyck B."/>
            <person name="Bense V."/>
            <person name="Catcheside P."/>
            <person name="Chovatia M."/>
            <person name="Cooper J."/>
            <person name="Damon W."/>
            <person name="Desjardin D."/>
            <person name="Finy P."/>
            <person name="Geml J."/>
            <person name="Haridas S."/>
            <person name="Hughes K."/>
            <person name="Justo A."/>
            <person name="Karasinski D."/>
            <person name="Kautmanova I."/>
            <person name="Kiss B."/>
            <person name="Kocsube S."/>
            <person name="Kotiranta H."/>
            <person name="LaButti K.M."/>
            <person name="Lechner B.E."/>
            <person name="Liimatainen K."/>
            <person name="Lipzen A."/>
            <person name="Lukacs Z."/>
            <person name="Mihaltcheva S."/>
            <person name="Morgado L.N."/>
            <person name="Niskanen T."/>
            <person name="Noordeloos M.E."/>
            <person name="Ohm R.A."/>
            <person name="Ortiz-Santana B."/>
            <person name="Ovrebo C."/>
            <person name="Racz N."/>
            <person name="Riley R."/>
            <person name="Savchenko A."/>
            <person name="Shiryaev A."/>
            <person name="Soop K."/>
            <person name="Spirin V."/>
            <person name="Szebenyi C."/>
            <person name="Tomsovsky M."/>
            <person name="Tulloss R.E."/>
            <person name="Uehling J."/>
            <person name="Grigoriev I.V."/>
            <person name="Vagvolgyi C."/>
            <person name="Papp T."/>
            <person name="Martin F.M."/>
            <person name="Miettinen O."/>
            <person name="Hibbett D.S."/>
            <person name="Nagy L.G."/>
        </authorList>
    </citation>
    <scope>NUCLEOTIDE SEQUENCE [LARGE SCALE GENOMIC DNA]</scope>
    <source>
        <strain evidence="2 3">CBS 166.37</strain>
    </source>
</reference>
<feature type="region of interest" description="Disordered" evidence="1">
    <location>
        <begin position="1"/>
        <end position="46"/>
    </location>
</feature>
<sequence>MGAFCSKSSAYSGGHTVLGSASDNTNSSAPSRPDPRSAAAEAAERRLKAVSSPSDFMFFSFLESHIQAQARGTNASNPNKGRLAQQVARQTSKPAPEQQQEERLVWD</sequence>
<proteinExistence type="predicted"/>
<dbReference type="AlphaFoldDB" id="A0A5C3M753"/>
<feature type="compositionally biased region" description="Polar residues" evidence="1">
    <location>
        <begin position="70"/>
        <end position="79"/>
    </location>
</feature>
<name>A0A5C3M753_9AGAR</name>
<dbReference type="OrthoDB" id="3264102at2759"/>
<organism evidence="2 3">
    <name type="scientific">Crucibulum laeve</name>
    <dbReference type="NCBI Taxonomy" id="68775"/>
    <lineage>
        <taxon>Eukaryota</taxon>
        <taxon>Fungi</taxon>
        <taxon>Dikarya</taxon>
        <taxon>Basidiomycota</taxon>
        <taxon>Agaricomycotina</taxon>
        <taxon>Agaricomycetes</taxon>
        <taxon>Agaricomycetidae</taxon>
        <taxon>Agaricales</taxon>
        <taxon>Agaricineae</taxon>
        <taxon>Nidulariaceae</taxon>
        <taxon>Crucibulum</taxon>
    </lineage>
</organism>
<protein>
    <submittedName>
        <fullName evidence="2">Uncharacterized protein</fullName>
    </submittedName>
</protein>
<feature type="compositionally biased region" description="Low complexity" evidence="1">
    <location>
        <begin position="27"/>
        <end position="41"/>
    </location>
</feature>
<keyword evidence="3" id="KW-1185">Reference proteome</keyword>
<accession>A0A5C3M753</accession>
<gene>
    <name evidence="2" type="ORF">BDQ12DRAFT_720846</name>
</gene>
<dbReference type="Proteomes" id="UP000308652">
    <property type="component" value="Unassembled WGS sequence"/>
</dbReference>
<feature type="compositionally biased region" description="Polar residues" evidence="1">
    <location>
        <begin position="1"/>
        <end position="11"/>
    </location>
</feature>
<evidence type="ECO:0000313" key="2">
    <source>
        <dbReference type="EMBL" id="TFK41140.1"/>
    </source>
</evidence>
<feature type="region of interest" description="Disordered" evidence="1">
    <location>
        <begin position="70"/>
        <end position="107"/>
    </location>
</feature>
<evidence type="ECO:0000313" key="3">
    <source>
        <dbReference type="Proteomes" id="UP000308652"/>
    </source>
</evidence>